<proteinExistence type="predicted"/>
<gene>
    <name evidence="1" type="ordered locus">ACMV_P6_00120</name>
</gene>
<dbReference type="Proteomes" id="UP000007100">
    <property type="component" value="Plasmid pACMV6"/>
</dbReference>
<keyword evidence="2" id="KW-1185">Reference proteome</keyword>
<geneLocation type="plasmid" evidence="1 2">
    <name>pACMV6</name>
</geneLocation>
<evidence type="ECO:0000313" key="1">
    <source>
        <dbReference type="EMBL" id="BAJ83285.1"/>
    </source>
</evidence>
<dbReference type="KEGG" id="amv:ACMV_P6_00120"/>
<dbReference type="OrthoDB" id="8454254at2"/>
<evidence type="ECO:0000313" key="2">
    <source>
        <dbReference type="Proteomes" id="UP000007100"/>
    </source>
</evidence>
<name>F0J868_ACIMA</name>
<organism evidence="1 2">
    <name type="scientific">Acidiphilium multivorum (strain DSM 11245 / JCM 8867 / NBRC 100883 / AIU 301)</name>
    <dbReference type="NCBI Taxonomy" id="926570"/>
    <lineage>
        <taxon>Bacteria</taxon>
        <taxon>Pseudomonadati</taxon>
        <taxon>Pseudomonadota</taxon>
        <taxon>Alphaproteobacteria</taxon>
        <taxon>Acetobacterales</taxon>
        <taxon>Acidocellaceae</taxon>
        <taxon>Acidiphilium</taxon>
    </lineage>
</organism>
<accession>F0J868</accession>
<reference evidence="1 2" key="1">
    <citation type="submission" date="2010-12" db="EMBL/GenBank/DDBJ databases">
        <title>Whole genome sequence of Acidiphilium multivorum AIU301.</title>
        <authorList>
            <person name="Narita-Yamada S."/>
            <person name="Nakamura S."/>
            <person name="Ito N."/>
            <person name="Takarada H."/>
            <person name="Katano Y."/>
            <person name="Nakazawa H."/>
            <person name="Hosoyama A."/>
            <person name="Yamada R."/>
            <person name="Fujita N."/>
        </authorList>
    </citation>
    <scope>NUCLEOTIDE SEQUENCE [LARGE SCALE GENOMIC DNA]</scope>
    <source>
        <strain evidence="2">DSM 11245 / JCM 8867 / AIU301</strain>
        <plasmid evidence="1 2">pACMV6</plasmid>
    </source>
</reference>
<dbReference type="EMBL" id="AP012041">
    <property type="protein sequence ID" value="BAJ83285.1"/>
    <property type="molecule type" value="Genomic_DNA"/>
</dbReference>
<dbReference type="HOGENOM" id="CLU_173941_0_0_5"/>
<dbReference type="RefSeq" id="WP_013635167.1">
    <property type="nucleotide sequence ID" value="NC_015181.1"/>
</dbReference>
<keyword evidence="1" id="KW-0614">Plasmid</keyword>
<protein>
    <submittedName>
        <fullName evidence="1">Uncharacterized protein</fullName>
    </submittedName>
</protein>
<sequence length="94" mass="10453">MASNLDARIEAARKKAEQATARLQALEAKANAEARKLDTRRKVILGALLIDEAEKDERFARALIALLERISRDQDRKAFEGWPPPSPSQTASEP</sequence>
<dbReference type="AlphaFoldDB" id="F0J868"/>